<evidence type="ECO:0000313" key="2">
    <source>
        <dbReference type="EMBL" id="MDR5591152.1"/>
    </source>
</evidence>
<dbReference type="EMBL" id="JAVJIU010000004">
    <property type="protein sequence ID" value="MDR5591152.1"/>
    <property type="molecule type" value="Genomic_DNA"/>
</dbReference>
<evidence type="ECO:0000259" key="1">
    <source>
        <dbReference type="Pfam" id="PF09983"/>
    </source>
</evidence>
<dbReference type="InterPro" id="IPR024534">
    <property type="entry name" value="JetD_C"/>
</dbReference>
<dbReference type="Proteomes" id="UP001257234">
    <property type="component" value="Unassembled WGS sequence"/>
</dbReference>
<reference evidence="3" key="1">
    <citation type="submission" date="2023-07" db="EMBL/GenBank/DDBJ databases">
        <title>Christiangramia sp. SM2212., a novel bacterium of the family Flavobacteriaceae isolated from the sea sediment.</title>
        <authorList>
            <person name="Wang J."/>
            <person name="Zhang X."/>
        </authorList>
    </citation>
    <scope>NUCLEOTIDE SEQUENCE [LARGE SCALE GENOMIC DNA]</scope>
    <source>
        <strain evidence="3">SM2212</strain>
    </source>
</reference>
<accession>A0ABU1ET34</accession>
<dbReference type="Pfam" id="PF09983">
    <property type="entry name" value="JetD_C"/>
    <property type="match status" value="1"/>
</dbReference>
<organism evidence="2 3">
    <name type="scientific">Christiangramia sediminicola</name>
    <dbReference type="NCBI Taxonomy" id="3073267"/>
    <lineage>
        <taxon>Bacteria</taxon>
        <taxon>Pseudomonadati</taxon>
        <taxon>Bacteroidota</taxon>
        <taxon>Flavobacteriia</taxon>
        <taxon>Flavobacteriales</taxon>
        <taxon>Flavobacteriaceae</taxon>
        <taxon>Christiangramia</taxon>
    </lineage>
</organism>
<dbReference type="RefSeq" id="WP_309562020.1">
    <property type="nucleotide sequence ID" value="NZ_JAVJIU010000004.1"/>
</dbReference>
<gene>
    <name evidence="2" type="ORF">RE431_10930</name>
</gene>
<protein>
    <submittedName>
        <fullName evidence="2">DUF2220 family protein</fullName>
    </submittedName>
</protein>
<proteinExistence type="predicted"/>
<keyword evidence="3" id="KW-1185">Reference proteome</keyword>
<evidence type="ECO:0000313" key="3">
    <source>
        <dbReference type="Proteomes" id="UP001257234"/>
    </source>
</evidence>
<feature type="domain" description="Wadjet protein JetD C-terminal" evidence="1">
    <location>
        <begin position="167"/>
        <end position="305"/>
    </location>
</feature>
<name>A0ABU1ET34_9FLAO</name>
<sequence>MKKDVEWKYLIGLNQLYKNEKTNLKIGNNSFIKQILMKQKKLIKPKMGNPKILEAKYGFKAYYEKEFLDYFEYYSNFFEKAGLESNAHKTYNEDDLKSLAFIYYQKDQLKKNLTTEYTFSARVFKGKGAKYLTNKPSLRNAVLQLLDIDEFPEKDPKNAQWRFVVDCENPKLVVICENIACLKVPYEYKQNNIELWYVGGNNTNPLKDIPAKKIELPLFYFCDWDHHGLSIFSRIKGIFKEKGKEITLIEPTTLDDALPVNSPHHKSKWRKKEFSGLKSEDFSKQQQDIINNLIQDDIWVEEESMDLLESLKTISLI</sequence>
<comment type="caution">
    <text evidence="2">The sequence shown here is derived from an EMBL/GenBank/DDBJ whole genome shotgun (WGS) entry which is preliminary data.</text>
</comment>